<reference evidence="1 2" key="1">
    <citation type="submission" date="2014-03" db="EMBL/GenBank/DDBJ databases">
        <title>Bradyrhizobium valentinum sp. nov., isolated from effective nodules of Lupinus mariae-josephae, a lupine endemic of basic-lime soils in Eastern Spain.</title>
        <authorList>
            <person name="Duran D."/>
            <person name="Rey L."/>
            <person name="Navarro A."/>
            <person name="Busquets A."/>
            <person name="Imperial J."/>
            <person name="Ruiz-Argueso T."/>
        </authorList>
    </citation>
    <scope>NUCLEOTIDE SEQUENCE [LARGE SCALE GENOMIC DNA]</scope>
    <source>
        <strain evidence="1 2">PAC68</strain>
    </source>
</reference>
<gene>
    <name evidence="1" type="ORF">CQ12_30300</name>
</gene>
<keyword evidence="2" id="KW-1185">Reference proteome</keyword>
<protein>
    <submittedName>
        <fullName evidence="1">Uncharacterized protein</fullName>
    </submittedName>
</protein>
<evidence type="ECO:0000313" key="1">
    <source>
        <dbReference type="EMBL" id="KRQ95228.1"/>
    </source>
</evidence>
<accession>A0A0R3KP52</accession>
<dbReference type="OrthoDB" id="8258798at2"/>
<comment type="caution">
    <text evidence="1">The sequence shown here is derived from an EMBL/GenBank/DDBJ whole genome shotgun (WGS) entry which is preliminary data.</text>
</comment>
<sequence length="70" mass="6922">MKVVHELIDAELDAVCGGIFDFTNLSNNIVAQANTATQVGVAQGGNSVFGAGGAASVAQLLAQSNTSSIG</sequence>
<name>A0A0R3KP52_9BRAD</name>
<proteinExistence type="predicted"/>
<dbReference type="AlphaFoldDB" id="A0A0R3KP52"/>
<dbReference type="STRING" id="280332.CQ12_30300"/>
<organism evidence="1 2">
    <name type="scientific">Bradyrhizobium jicamae</name>
    <dbReference type="NCBI Taxonomy" id="280332"/>
    <lineage>
        <taxon>Bacteria</taxon>
        <taxon>Pseudomonadati</taxon>
        <taxon>Pseudomonadota</taxon>
        <taxon>Alphaproteobacteria</taxon>
        <taxon>Hyphomicrobiales</taxon>
        <taxon>Nitrobacteraceae</taxon>
        <taxon>Bradyrhizobium</taxon>
    </lineage>
</organism>
<dbReference type="RefSeq" id="WP_057840160.1">
    <property type="nucleotide sequence ID" value="NZ_LLXZ01000211.1"/>
</dbReference>
<dbReference type="EMBL" id="LLXZ01000211">
    <property type="protein sequence ID" value="KRQ95228.1"/>
    <property type="molecule type" value="Genomic_DNA"/>
</dbReference>
<evidence type="ECO:0000313" key="2">
    <source>
        <dbReference type="Proteomes" id="UP000050863"/>
    </source>
</evidence>
<dbReference type="Proteomes" id="UP000050863">
    <property type="component" value="Unassembled WGS sequence"/>
</dbReference>